<keyword evidence="1" id="KW-0456">Lyase</keyword>
<evidence type="ECO:0000313" key="1">
    <source>
        <dbReference type="EMBL" id="GII54822.1"/>
    </source>
</evidence>
<accession>A0A8J3V3E4</accession>
<dbReference type="SUPFAM" id="SSF51621">
    <property type="entry name" value="Phosphoenolpyruvate/pyruvate domain"/>
    <property type="match status" value="1"/>
</dbReference>
<organism evidence="1 2">
    <name type="scientific">Planotetraspora thailandica</name>
    <dbReference type="NCBI Taxonomy" id="487172"/>
    <lineage>
        <taxon>Bacteria</taxon>
        <taxon>Bacillati</taxon>
        <taxon>Actinomycetota</taxon>
        <taxon>Actinomycetes</taxon>
        <taxon>Streptosporangiales</taxon>
        <taxon>Streptosporangiaceae</taxon>
        <taxon>Planotetraspora</taxon>
    </lineage>
</organism>
<dbReference type="InterPro" id="IPR040442">
    <property type="entry name" value="Pyrv_kinase-like_dom_sf"/>
</dbReference>
<dbReference type="Proteomes" id="UP000605992">
    <property type="component" value="Unassembled WGS sequence"/>
</dbReference>
<dbReference type="PANTHER" id="PTHR42905">
    <property type="entry name" value="PHOSPHOENOLPYRUVATE CARBOXYLASE"/>
    <property type="match status" value="1"/>
</dbReference>
<gene>
    <name evidence="1" type="primary">prpB</name>
    <name evidence="1" type="ORF">Pth03_32110</name>
</gene>
<evidence type="ECO:0000313" key="2">
    <source>
        <dbReference type="Proteomes" id="UP000605992"/>
    </source>
</evidence>
<reference evidence="1" key="1">
    <citation type="submission" date="2021-01" db="EMBL/GenBank/DDBJ databases">
        <title>Whole genome shotgun sequence of Planotetraspora thailandica NBRC 104271.</title>
        <authorList>
            <person name="Komaki H."/>
            <person name="Tamura T."/>
        </authorList>
    </citation>
    <scope>NUCLEOTIDE SEQUENCE</scope>
    <source>
        <strain evidence="1">NBRC 104271</strain>
    </source>
</reference>
<protein>
    <submittedName>
        <fullName evidence="1">2-methylisocitrate lyase</fullName>
    </submittedName>
</protein>
<dbReference type="CDD" id="cd00377">
    <property type="entry name" value="ICL_PEPM"/>
    <property type="match status" value="1"/>
</dbReference>
<dbReference type="Pfam" id="PF13714">
    <property type="entry name" value="PEP_mutase"/>
    <property type="match status" value="1"/>
</dbReference>
<name>A0A8J3V3E4_9ACTN</name>
<dbReference type="Gene3D" id="3.20.20.60">
    <property type="entry name" value="Phosphoenolpyruvate-binding domains"/>
    <property type="match status" value="1"/>
</dbReference>
<keyword evidence="2" id="KW-1185">Reference proteome</keyword>
<dbReference type="EMBL" id="BOOR01000021">
    <property type="protein sequence ID" value="GII54822.1"/>
    <property type="molecule type" value="Genomic_DNA"/>
</dbReference>
<dbReference type="AlphaFoldDB" id="A0A8J3V3E4"/>
<dbReference type="InterPro" id="IPR039556">
    <property type="entry name" value="ICL/PEPM"/>
</dbReference>
<dbReference type="GO" id="GO:0016829">
    <property type="term" value="F:lyase activity"/>
    <property type="evidence" value="ECO:0007669"/>
    <property type="project" value="UniProtKB-KW"/>
</dbReference>
<sequence length="293" mass="30166">MSEFRQTSAWWGRWNAHMSISQIQTDRAALFRALHTAGRPLVLPNIWDVAGARIVEDAGASAIATTSAGVSWGLGAADGDELDRDLALHLIARVVAAVDVPVTADIESGYADHSEGVAETVQGVLAAGAVGVNLEDAHHRGPTPLRPAPEQAERIVAARQAAGSAALFINARIDTYLLSAGDPTARLRETLSRAEVYLAAGADGIFVPGVTDPQIISALVEGVAAPVNVLAGPGAPAVAELAALGVARVSLGSSIAEAAYAVVRSSAQEVLATGTYGTLTRALGYGELNELLR</sequence>
<dbReference type="PANTHER" id="PTHR42905:SF16">
    <property type="entry name" value="CARBOXYPHOSPHONOENOLPYRUVATE PHOSPHONOMUTASE-LIKE PROTEIN (AFU_ORTHOLOGUE AFUA_5G07230)"/>
    <property type="match status" value="1"/>
</dbReference>
<proteinExistence type="predicted"/>
<dbReference type="InterPro" id="IPR015813">
    <property type="entry name" value="Pyrv/PenolPyrv_kinase-like_dom"/>
</dbReference>
<comment type="caution">
    <text evidence="1">The sequence shown here is derived from an EMBL/GenBank/DDBJ whole genome shotgun (WGS) entry which is preliminary data.</text>
</comment>